<gene>
    <name evidence="2" type="ORF">O181_030735</name>
</gene>
<dbReference type="GO" id="GO:0004190">
    <property type="term" value="F:aspartic-type endopeptidase activity"/>
    <property type="evidence" value="ECO:0007669"/>
    <property type="project" value="InterPro"/>
</dbReference>
<organism evidence="2 3">
    <name type="scientific">Austropuccinia psidii MF-1</name>
    <dbReference type="NCBI Taxonomy" id="1389203"/>
    <lineage>
        <taxon>Eukaryota</taxon>
        <taxon>Fungi</taxon>
        <taxon>Dikarya</taxon>
        <taxon>Basidiomycota</taxon>
        <taxon>Pucciniomycotina</taxon>
        <taxon>Pucciniomycetes</taxon>
        <taxon>Pucciniales</taxon>
        <taxon>Sphaerophragmiaceae</taxon>
        <taxon>Austropuccinia</taxon>
    </lineage>
</organism>
<dbReference type="EMBL" id="AVOT02010872">
    <property type="protein sequence ID" value="MBW0491020.1"/>
    <property type="molecule type" value="Genomic_DNA"/>
</dbReference>
<dbReference type="GO" id="GO:0006508">
    <property type="term" value="P:proteolysis"/>
    <property type="evidence" value="ECO:0007669"/>
    <property type="project" value="InterPro"/>
</dbReference>
<sequence>MATPKNPCFYCGEAGHWEPKFLAHLKVANARFSSSQRKATVASIGAVPMLETKEALLDSGATHSVIGHISLFTSMKKANMHLLVASSHRFPADAIGNITLMTPQGCLFIKDMLLCKAIKGVVLSIGQLISQKISISLLHNTLTIWQNNTSFNIFQHNHQWFLPIIKPLCPIALDYISDLPPPINPLTRPSAIAIDDINILWYCCLGHLSIRNFKSLLKFQAAGGIPNLPFDHIKILHPCSVAKAEHRPYM</sequence>
<dbReference type="AlphaFoldDB" id="A0A9Q3H6I1"/>
<evidence type="ECO:0000313" key="3">
    <source>
        <dbReference type="Proteomes" id="UP000765509"/>
    </source>
</evidence>
<accession>A0A9Q3H6I1</accession>
<proteinExistence type="predicted"/>
<dbReference type="InterPro" id="IPR054722">
    <property type="entry name" value="PolX-like_BBD"/>
</dbReference>
<keyword evidence="3" id="KW-1185">Reference proteome</keyword>
<name>A0A9Q3H6I1_9BASI</name>
<dbReference type="Proteomes" id="UP000765509">
    <property type="component" value="Unassembled WGS sequence"/>
</dbReference>
<reference evidence="2" key="1">
    <citation type="submission" date="2021-03" db="EMBL/GenBank/DDBJ databases">
        <title>Draft genome sequence of rust myrtle Austropuccinia psidii MF-1, a brazilian biotype.</title>
        <authorList>
            <person name="Quecine M.C."/>
            <person name="Pachon D.M.R."/>
            <person name="Bonatelli M.L."/>
            <person name="Correr F.H."/>
            <person name="Franceschini L.M."/>
            <person name="Leite T.F."/>
            <person name="Margarido G.R.A."/>
            <person name="Almeida C.A."/>
            <person name="Ferrarezi J.A."/>
            <person name="Labate C.A."/>
        </authorList>
    </citation>
    <scope>NUCLEOTIDE SEQUENCE</scope>
    <source>
        <strain evidence="2">MF-1</strain>
    </source>
</reference>
<evidence type="ECO:0000259" key="1">
    <source>
        <dbReference type="Pfam" id="PF22936"/>
    </source>
</evidence>
<dbReference type="Pfam" id="PF22936">
    <property type="entry name" value="Pol_BBD"/>
    <property type="match status" value="1"/>
</dbReference>
<dbReference type="PROSITE" id="PS00141">
    <property type="entry name" value="ASP_PROTEASE"/>
    <property type="match status" value="1"/>
</dbReference>
<protein>
    <recommendedName>
        <fullName evidence="1">Retrovirus-related Pol polyprotein from transposon TNT 1-94-like beta-barrel domain-containing protein</fullName>
    </recommendedName>
</protein>
<dbReference type="InterPro" id="IPR001969">
    <property type="entry name" value="Aspartic_peptidase_AS"/>
</dbReference>
<comment type="caution">
    <text evidence="2">The sequence shown here is derived from an EMBL/GenBank/DDBJ whole genome shotgun (WGS) entry which is preliminary data.</text>
</comment>
<evidence type="ECO:0000313" key="2">
    <source>
        <dbReference type="EMBL" id="MBW0491020.1"/>
    </source>
</evidence>
<feature type="domain" description="Retrovirus-related Pol polyprotein from transposon TNT 1-94-like beta-barrel" evidence="1">
    <location>
        <begin position="56"/>
        <end position="131"/>
    </location>
</feature>